<name>A0A699KY83_TANCI</name>
<accession>A0A699KY83</accession>
<protein>
    <submittedName>
        <fullName evidence="1">Uncharacterized protein</fullName>
    </submittedName>
</protein>
<dbReference type="AlphaFoldDB" id="A0A699KY83"/>
<reference evidence="1" key="1">
    <citation type="journal article" date="2019" name="Sci. Rep.">
        <title>Draft genome of Tanacetum cinerariifolium, the natural source of mosquito coil.</title>
        <authorList>
            <person name="Yamashiro T."/>
            <person name="Shiraishi A."/>
            <person name="Satake H."/>
            <person name="Nakayama K."/>
        </authorList>
    </citation>
    <scope>NUCLEOTIDE SEQUENCE</scope>
</reference>
<evidence type="ECO:0000313" key="1">
    <source>
        <dbReference type="EMBL" id="GFB08215.1"/>
    </source>
</evidence>
<dbReference type="EMBL" id="BKCJ010548135">
    <property type="protein sequence ID" value="GFB08215.1"/>
    <property type="molecule type" value="Genomic_DNA"/>
</dbReference>
<gene>
    <name evidence="1" type="ORF">Tci_680186</name>
</gene>
<comment type="caution">
    <text evidence="1">The sequence shown here is derived from an EMBL/GenBank/DDBJ whole genome shotgun (WGS) entry which is preliminary data.</text>
</comment>
<sequence>MNLRMPVISVGFQANMSKLSLSRLQSSILPFSDRFPPIVTVCFEYFGWIATLFPSVAVGTWGGGLFGVPVTILHSTGIMDDPPSTYIRSIRCPFTSASITIGFSCPKGRERDFSAREEDLGGLLPCHSLPRPPLSASSNGCIHPHSDLYQREIRKTYSCFDSLFSPAGVVVCRGVARGCARIAFLAALRSSYPLLPRAGYVPCETAELMLLAAVCRLCSLRSD</sequence>
<proteinExistence type="predicted"/>
<organism evidence="1">
    <name type="scientific">Tanacetum cinerariifolium</name>
    <name type="common">Dalmatian daisy</name>
    <name type="synonym">Chrysanthemum cinerariifolium</name>
    <dbReference type="NCBI Taxonomy" id="118510"/>
    <lineage>
        <taxon>Eukaryota</taxon>
        <taxon>Viridiplantae</taxon>
        <taxon>Streptophyta</taxon>
        <taxon>Embryophyta</taxon>
        <taxon>Tracheophyta</taxon>
        <taxon>Spermatophyta</taxon>
        <taxon>Magnoliopsida</taxon>
        <taxon>eudicotyledons</taxon>
        <taxon>Gunneridae</taxon>
        <taxon>Pentapetalae</taxon>
        <taxon>asterids</taxon>
        <taxon>campanulids</taxon>
        <taxon>Asterales</taxon>
        <taxon>Asteraceae</taxon>
        <taxon>Asteroideae</taxon>
        <taxon>Anthemideae</taxon>
        <taxon>Anthemidinae</taxon>
        <taxon>Tanacetum</taxon>
    </lineage>
</organism>